<protein>
    <submittedName>
        <fullName evidence="1">Uncharacterized protein</fullName>
    </submittedName>
</protein>
<dbReference type="AlphaFoldDB" id="A0A0A9CQG2"/>
<sequence length="70" mass="8053">MRTLMISGSRGRSCAHIYKAFIITARCRCLWLCSKLRTPCFLYKHGQEFSIACTFSSFRCAALVLDNFSY</sequence>
<dbReference type="EMBL" id="GBRH01221237">
    <property type="protein sequence ID" value="JAD76658.1"/>
    <property type="molecule type" value="Transcribed_RNA"/>
</dbReference>
<organism evidence="1">
    <name type="scientific">Arundo donax</name>
    <name type="common">Giant reed</name>
    <name type="synonym">Donax arundinaceus</name>
    <dbReference type="NCBI Taxonomy" id="35708"/>
    <lineage>
        <taxon>Eukaryota</taxon>
        <taxon>Viridiplantae</taxon>
        <taxon>Streptophyta</taxon>
        <taxon>Embryophyta</taxon>
        <taxon>Tracheophyta</taxon>
        <taxon>Spermatophyta</taxon>
        <taxon>Magnoliopsida</taxon>
        <taxon>Liliopsida</taxon>
        <taxon>Poales</taxon>
        <taxon>Poaceae</taxon>
        <taxon>PACMAD clade</taxon>
        <taxon>Arundinoideae</taxon>
        <taxon>Arundineae</taxon>
        <taxon>Arundo</taxon>
    </lineage>
</organism>
<name>A0A0A9CQG2_ARUDO</name>
<reference evidence="1" key="2">
    <citation type="journal article" date="2015" name="Data Brief">
        <title>Shoot transcriptome of the giant reed, Arundo donax.</title>
        <authorList>
            <person name="Barrero R.A."/>
            <person name="Guerrero F.D."/>
            <person name="Moolhuijzen P."/>
            <person name="Goolsby J.A."/>
            <person name="Tidwell J."/>
            <person name="Bellgard S.E."/>
            <person name="Bellgard M.I."/>
        </authorList>
    </citation>
    <scope>NUCLEOTIDE SEQUENCE</scope>
    <source>
        <tissue evidence="1">Shoot tissue taken approximately 20 cm above the soil surface</tissue>
    </source>
</reference>
<accession>A0A0A9CQG2</accession>
<proteinExistence type="predicted"/>
<evidence type="ECO:0000313" key="1">
    <source>
        <dbReference type="EMBL" id="JAD76658.1"/>
    </source>
</evidence>
<reference evidence="1" key="1">
    <citation type="submission" date="2014-09" db="EMBL/GenBank/DDBJ databases">
        <authorList>
            <person name="Magalhaes I.L.F."/>
            <person name="Oliveira U."/>
            <person name="Santos F.R."/>
            <person name="Vidigal T.H.D.A."/>
            <person name="Brescovit A.D."/>
            <person name="Santos A.J."/>
        </authorList>
    </citation>
    <scope>NUCLEOTIDE SEQUENCE</scope>
    <source>
        <tissue evidence="1">Shoot tissue taken approximately 20 cm above the soil surface</tissue>
    </source>
</reference>